<dbReference type="InterPro" id="IPR001296">
    <property type="entry name" value="Glyco_trans_1"/>
</dbReference>
<dbReference type="RefSeq" id="WP_254170100.1">
    <property type="nucleotide sequence ID" value="NZ_JAHESF010000071.1"/>
</dbReference>
<dbReference type="Gene3D" id="3.40.50.2000">
    <property type="entry name" value="Glycogen Phosphorylase B"/>
    <property type="match status" value="2"/>
</dbReference>
<evidence type="ECO:0000256" key="2">
    <source>
        <dbReference type="ARBA" id="ARBA00012588"/>
    </source>
</evidence>
<keyword evidence="9" id="KW-1185">Reference proteome</keyword>
<name>A0AAP2DS13_9BACT</name>
<dbReference type="Pfam" id="PF13439">
    <property type="entry name" value="Glyco_transf_4"/>
    <property type="match status" value="1"/>
</dbReference>
<evidence type="ECO:0000259" key="7">
    <source>
        <dbReference type="Pfam" id="PF13439"/>
    </source>
</evidence>
<accession>A0AAP2DS13</accession>
<feature type="domain" description="Glycosyltransferase subfamily 4-like N-terminal" evidence="7">
    <location>
        <begin position="130"/>
        <end position="280"/>
    </location>
</feature>
<evidence type="ECO:0000313" key="9">
    <source>
        <dbReference type="Proteomes" id="UP001319200"/>
    </source>
</evidence>
<dbReference type="EC" id="2.4.1.21" evidence="2"/>
<dbReference type="SUPFAM" id="SSF53756">
    <property type="entry name" value="UDP-Glycosyltransferase/glycogen phosphorylase"/>
    <property type="match status" value="2"/>
</dbReference>
<comment type="catalytic activity">
    <reaction evidence="1">
        <text>[(1-&gt;4)-alpha-D-glucosyl](n) + ADP-alpha-D-glucose = [(1-&gt;4)-alpha-D-glucosyl](n+1) + ADP + H(+)</text>
        <dbReference type="Rhea" id="RHEA:18189"/>
        <dbReference type="Rhea" id="RHEA-COMP:9584"/>
        <dbReference type="Rhea" id="RHEA-COMP:9587"/>
        <dbReference type="ChEBI" id="CHEBI:15378"/>
        <dbReference type="ChEBI" id="CHEBI:15444"/>
        <dbReference type="ChEBI" id="CHEBI:57498"/>
        <dbReference type="ChEBI" id="CHEBI:456216"/>
        <dbReference type="EC" id="2.4.1.21"/>
    </reaction>
</comment>
<dbReference type="AlphaFoldDB" id="A0AAP2DS13"/>
<dbReference type="Pfam" id="PF00534">
    <property type="entry name" value="Glycos_transf_1"/>
    <property type="match status" value="1"/>
</dbReference>
<keyword evidence="3" id="KW-0328">Glycosyltransferase</keyword>
<dbReference type="Proteomes" id="UP001319200">
    <property type="component" value="Unassembled WGS sequence"/>
</dbReference>
<organism evidence="8 9">
    <name type="scientific">Chryseosolibacter histidini</name>
    <dbReference type="NCBI Taxonomy" id="2782349"/>
    <lineage>
        <taxon>Bacteria</taxon>
        <taxon>Pseudomonadati</taxon>
        <taxon>Bacteroidota</taxon>
        <taxon>Cytophagia</taxon>
        <taxon>Cytophagales</taxon>
        <taxon>Chryseotaleaceae</taxon>
        <taxon>Chryseosolibacter</taxon>
    </lineage>
</organism>
<gene>
    <name evidence="8" type="ORF">KK083_31280</name>
</gene>
<feature type="domain" description="Starch synthase catalytic" evidence="6">
    <location>
        <begin position="2"/>
        <end position="54"/>
    </location>
</feature>
<dbReference type="PANTHER" id="PTHR12526:SF510">
    <property type="entry name" value="D-INOSITOL 3-PHOSPHATE GLYCOSYLTRANSFERASE"/>
    <property type="match status" value="1"/>
</dbReference>
<protein>
    <recommendedName>
        <fullName evidence="2">starch synthase</fullName>
        <ecNumber evidence="2">2.4.1.21</ecNumber>
    </recommendedName>
</protein>
<reference evidence="8 9" key="1">
    <citation type="submission" date="2021-05" db="EMBL/GenBank/DDBJ databases">
        <title>A Polyphasic approach of four new species of the genus Ohtaekwangia: Ohtaekwangia histidinii sp. nov., Ohtaekwangia cretensis sp. nov., Ohtaekwangia indiensis sp. nov., Ohtaekwangia reichenbachii sp. nov. from diverse environment.</title>
        <authorList>
            <person name="Octaviana S."/>
        </authorList>
    </citation>
    <scope>NUCLEOTIDE SEQUENCE [LARGE SCALE GENOMIC DNA]</scope>
    <source>
        <strain evidence="8 9">PWU4</strain>
    </source>
</reference>
<evidence type="ECO:0000256" key="1">
    <source>
        <dbReference type="ARBA" id="ARBA00001478"/>
    </source>
</evidence>
<evidence type="ECO:0000259" key="6">
    <source>
        <dbReference type="Pfam" id="PF08323"/>
    </source>
</evidence>
<dbReference type="PROSITE" id="PS51257">
    <property type="entry name" value="PROKAR_LIPOPROTEIN"/>
    <property type="match status" value="1"/>
</dbReference>
<dbReference type="EMBL" id="JAHESF010000071">
    <property type="protein sequence ID" value="MBT1701418.1"/>
    <property type="molecule type" value="Genomic_DNA"/>
</dbReference>
<dbReference type="InterPro" id="IPR013534">
    <property type="entry name" value="Starch_synth_cat_dom"/>
</dbReference>
<keyword evidence="4" id="KW-0808">Transferase</keyword>
<feature type="domain" description="Glycosyl transferase family 1" evidence="5">
    <location>
        <begin position="294"/>
        <end position="447"/>
    </location>
</feature>
<evidence type="ECO:0000256" key="3">
    <source>
        <dbReference type="ARBA" id="ARBA00022676"/>
    </source>
</evidence>
<sequence length="476" mass="52895">MKVLMFGWEFPPHISGGLGTACHGLTNSLSKENIDVLFVVPKLHGGESADRTDFISASRVPISVSGSVEQYISAGRVNPDVRTPLYQVIRQQTGVEQIEVPSSLSAYRAPSFEETSSTVSHWNYQFADTEVEVATRREPQSSTNPVEERQITEQELPSHAAYQFSGSYGTNLLEEVRRYAQVGAEIASKFDFDVIHAHDWMTYLAGIAAKKVSGKPLFVHVHATEYDRSGEQVDQRVHAIEHQGMAEADCVIAVSNWTKEIVVSRYRQPAEKVKVVHNGIIPKAATEKMFTPPPVGSHIVTFLGRITHQKGPLYFVEAARRVLERIPDAHFVIAGSGDQMPLMIERIAQLRMSSHFHFTGFLKGKDIERVWAMSNVYVMPSVSEPFGIAPLEAIQAGVPVIISKQSGVAEVMPHAIKVDFWNSQELAAAICSMLKYKSLSKTLTRNSAEEIADITWDRAAKKLTQLYYELTSQHCA</sequence>
<evidence type="ECO:0000259" key="5">
    <source>
        <dbReference type="Pfam" id="PF00534"/>
    </source>
</evidence>
<evidence type="ECO:0000256" key="4">
    <source>
        <dbReference type="ARBA" id="ARBA00022679"/>
    </source>
</evidence>
<dbReference type="Pfam" id="PF08323">
    <property type="entry name" value="Glyco_transf_5"/>
    <property type="match status" value="1"/>
</dbReference>
<dbReference type="InterPro" id="IPR028098">
    <property type="entry name" value="Glyco_trans_4-like_N"/>
</dbReference>
<dbReference type="PANTHER" id="PTHR12526">
    <property type="entry name" value="GLYCOSYLTRANSFERASE"/>
    <property type="match status" value="1"/>
</dbReference>
<evidence type="ECO:0000313" key="8">
    <source>
        <dbReference type="EMBL" id="MBT1701418.1"/>
    </source>
</evidence>
<dbReference type="CDD" id="cd03801">
    <property type="entry name" value="GT4_PimA-like"/>
    <property type="match status" value="1"/>
</dbReference>
<proteinExistence type="predicted"/>
<comment type="caution">
    <text evidence="8">The sequence shown here is derived from an EMBL/GenBank/DDBJ whole genome shotgun (WGS) entry which is preliminary data.</text>
</comment>
<dbReference type="GO" id="GO:0009011">
    <property type="term" value="F:alpha-1,4-glucan glucosyltransferase (ADP-glucose donor) activity"/>
    <property type="evidence" value="ECO:0007669"/>
    <property type="project" value="UniProtKB-EC"/>
</dbReference>